<dbReference type="EMBL" id="MU155588">
    <property type="protein sequence ID" value="KAF9472024.1"/>
    <property type="molecule type" value="Genomic_DNA"/>
</dbReference>
<keyword evidence="3" id="KW-1185">Reference proteome</keyword>
<evidence type="ECO:0000256" key="1">
    <source>
        <dbReference type="PROSITE-ProRule" id="PRU00339"/>
    </source>
</evidence>
<dbReference type="InterPro" id="IPR011990">
    <property type="entry name" value="TPR-like_helical_dom_sf"/>
</dbReference>
<evidence type="ECO:0000313" key="2">
    <source>
        <dbReference type="EMBL" id="KAF9472024.1"/>
    </source>
</evidence>
<comment type="caution">
    <text evidence="2">The sequence shown here is derived from an EMBL/GenBank/DDBJ whole genome shotgun (WGS) entry which is preliminary data.</text>
</comment>
<organism evidence="2 3">
    <name type="scientific">Pholiota conissans</name>
    <dbReference type="NCBI Taxonomy" id="109636"/>
    <lineage>
        <taxon>Eukaryota</taxon>
        <taxon>Fungi</taxon>
        <taxon>Dikarya</taxon>
        <taxon>Basidiomycota</taxon>
        <taxon>Agaricomycotina</taxon>
        <taxon>Agaricomycetes</taxon>
        <taxon>Agaricomycetidae</taxon>
        <taxon>Agaricales</taxon>
        <taxon>Agaricineae</taxon>
        <taxon>Strophariaceae</taxon>
        <taxon>Pholiota</taxon>
    </lineage>
</organism>
<name>A0A9P5YMH1_9AGAR</name>
<dbReference type="OrthoDB" id="3233825at2759"/>
<proteinExistence type="predicted"/>
<dbReference type="AlphaFoldDB" id="A0A9P5YMH1"/>
<gene>
    <name evidence="2" type="ORF">BDN70DRAFT_510042</name>
</gene>
<sequence length="123" mass="14120">MSALNFSKLYRCSYQQGNVLRSLGVVHVRRKEIDRATQLFKEALEFHRKAQWVSEQASDLRHLSVVYQKEKPKVIILVPFPAILGGNESQCPLSSLRLGNRYKMIYINASMQARQVGWGVMNP</sequence>
<evidence type="ECO:0000313" key="3">
    <source>
        <dbReference type="Proteomes" id="UP000807469"/>
    </source>
</evidence>
<dbReference type="Gene3D" id="1.25.40.10">
    <property type="entry name" value="Tetratricopeptide repeat domain"/>
    <property type="match status" value="1"/>
</dbReference>
<protein>
    <submittedName>
        <fullName evidence="2">Uncharacterized protein</fullName>
    </submittedName>
</protein>
<reference evidence="2" key="1">
    <citation type="submission" date="2020-11" db="EMBL/GenBank/DDBJ databases">
        <authorList>
            <consortium name="DOE Joint Genome Institute"/>
            <person name="Ahrendt S."/>
            <person name="Riley R."/>
            <person name="Andreopoulos W."/>
            <person name="Labutti K."/>
            <person name="Pangilinan J."/>
            <person name="Ruiz-Duenas F.J."/>
            <person name="Barrasa J.M."/>
            <person name="Sanchez-Garcia M."/>
            <person name="Camarero S."/>
            <person name="Miyauchi S."/>
            <person name="Serrano A."/>
            <person name="Linde D."/>
            <person name="Babiker R."/>
            <person name="Drula E."/>
            <person name="Ayuso-Fernandez I."/>
            <person name="Pacheco R."/>
            <person name="Padilla G."/>
            <person name="Ferreira P."/>
            <person name="Barriuso J."/>
            <person name="Kellner H."/>
            <person name="Castanera R."/>
            <person name="Alfaro M."/>
            <person name="Ramirez L."/>
            <person name="Pisabarro A.G."/>
            <person name="Kuo A."/>
            <person name="Tritt A."/>
            <person name="Lipzen A."/>
            <person name="He G."/>
            <person name="Yan M."/>
            <person name="Ng V."/>
            <person name="Cullen D."/>
            <person name="Martin F."/>
            <person name="Rosso M.-N."/>
            <person name="Henrissat B."/>
            <person name="Hibbett D."/>
            <person name="Martinez A.T."/>
            <person name="Grigoriev I.V."/>
        </authorList>
    </citation>
    <scope>NUCLEOTIDE SEQUENCE</scope>
    <source>
        <strain evidence="2">CIRM-BRFM 674</strain>
    </source>
</reference>
<keyword evidence="1" id="KW-0802">TPR repeat</keyword>
<dbReference type="PROSITE" id="PS50005">
    <property type="entry name" value="TPR"/>
    <property type="match status" value="1"/>
</dbReference>
<feature type="repeat" description="TPR" evidence="1">
    <location>
        <begin position="17"/>
        <end position="50"/>
    </location>
</feature>
<dbReference type="Proteomes" id="UP000807469">
    <property type="component" value="Unassembled WGS sequence"/>
</dbReference>
<dbReference type="InterPro" id="IPR019734">
    <property type="entry name" value="TPR_rpt"/>
</dbReference>
<accession>A0A9P5YMH1</accession>